<dbReference type="InterPro" id="IPR035985">
    <property type="entry name" value="Ubiquitin-activating_enz"/>
</dbReference>
<sequence>MSSRYHLNDVASRLRGIKVAIIGLGGTGAYILDFIARTHLEKIGLFDDDKVHIHTLFRIPGFIHRAVGMKKVDALAHPLILIALGVQNEVCLSSGRTDS</sequence>
<feature type="domain" description="THIF-type NAD/FAD binding fold" evidence="1">
    <location>
        <begin position="11"/>
        <end position="85"/>
    </location>
</feature>
<dbReference type="Proteomes" id="UP000028135">
    <property type="component" value="Unassembled WGS sequence"/>
</dbReference>
<evidence type="ECO:0000313" key="3">
    <source>
        <dbReference type="Proteomes" id="UP000028135"/>
    </source>
</evidence>
<evidence type="ECO:0000313" key="2">
    <source>
        <dbReference type="EMBL" id="KER37667.1"/>
    </source>
</evidence>
<name>A0A8E0WUF4_9SPHN</name>
<organism evidence="2 3">
    <name type="scientific">Sphingobium indicum F2</name>
    <dbReference type="NCBI Taxonomy" id="1450518"/>
    <lineage>
        <taxon>Bacteria</taxon>
        <taxon>Pseudomonadati</taxon>
        <taxon>Pseudomonadota</taxon>
        <taxon>Alphaproteobacteria</taxon>
        <taxon>Sphingomonadales</taxon>
        <taxon>Sphingomonadaceae</taxon>
        <taxon>Sphingobium</taxon>
    </lineage>
</organism>
<gene>
    <name evidence="2" type="ORF">AL00_03930</name>
</gene>
<dbReference type="EMBL" id="JANF02000011">
    <property type="protein sequence ID" value="KER37667.1"/>
    <property type="molecule type" value="Genomic_DNA"/>
</dbReference>
<dbReference type="AlphaFoldDB" id="A0A8E0WUF4"/>
<reference evidence="2 3" key="1">
    <citation type="submission" date="2014-05" db="EMBL/GenBank/DDBJ databases">
        <title>Genome Announcement of Sphingobium lucknowense F2.</title>
        <authorList>
            <person name="Lal R."/>
            <person name="Negi V."/>
            <person name="Lata P."/>
            <person name="Sangwan N."/>
            <person name="Gupta S.K."/>
            <person name="Rao D.L.N."/>
            <person name="Das S."/>
        </authorList>
    </citation>
    <scope>NUCLEOTIDE SEQUENCE [LARGE SCALE GENOMIC DNA]</scope>
    <source>
        <strain evidence="2 3">F2</strain>
    </source>
</reference>
<dbReference type="GO" id="GO:0008641">
    <property type="term" value="F:ubiquitin-like modifier activating enzyme activity"/>
    <property type="evidence" value="ECO:0007669"/>
    <property type="project" value="InterPro"/>
</dbReference>
<accession>A0A8E0WUF4</accession>
<dbReference type="Gene3D" id="3.40.50.720">
    <property type="entry name" value="NAD(P)-binding Rossmann-like Domain"/>
    <property type="match status" value="1"/>
</dbReference>
<dbReference type="InterPro" id="IPR000594">
    <property type="entry name" value="ThiF_NAD_FAD-bd"/>
</dbReference>
<protein>
    <recommendedName>
        <fullName evidence="1">THIF-type NAD/FAD binding fold domain-containing protein</fullName>
    </recommendedName>
</protein>
<proteinExistence type="predicted"/>
<comment type="caution">
    <text evidence="2">The sequence shown here is derived from an EMBL/GenBank/DDBJ whole genome shotgun (WGS) entry which is preliminary data.</text>
</comment>
<evidence type="ECO:0000259" key="1">
    <source>
        <dbReference type="Pfam" id="PF00899"/>
    </source>
</evidence>
<dbReference type="SUPFAM" id="SSF69572">
    <property type="entry name" value="Activating enzymes of the ubiquitin-like proteins"/>
    <property type="match status" value="1"/>
</dbReference>
<dbReference type="RefSeq" id="WP_021223221.1">
    <property type="nucleotide sequence ID" value="NZ_JANF02000011.1"/>
</dbReference>
<dbReference type="Pfam" id="PF00899">
    <property type="entry name" value="ThiF"/>
    <property type="match status" value="1"/>
</dbReference>